<evidence type="ECO:0000313" key="3">
    <source>
        <dbReference type="Proteomes" id="UP000186922"/>
    </source>
</evidence>
<dbReference type="OrthoDB" id="10631334at2759"/>
<evidence type="ECO:0000313" key="2">
    <source>
        <dbReference type="EMBL" id="GAV06748.1"/>
    </source>
</evidence>
<name>A0A1D1W3N8_RAMVA</name>
<comment type="caution">
    <text evidence="2">The sequence shown here is derived from an EMBL/GenBank/DDBJ whole genome shotgun (WGS) entry which is preliminary data.</text>
</comment>
<reference evidence="2 3" key="1">
    <citation type="journal article" date="2016" name="Nat. Commun.">
        <title>Extremotolerant tardigrade genome and improved radiotolerance of human cultured cells by tardigrade-unique protein.</title>
        <authorList>
            <person name="Hashimoto T."/>
            <person name="Horikawa D.D."/>
            <person name="Saito Y."/>
            <person name="Kuwahara H."/>
            <person name="Kozuka-Hata H."/>
            <person name="Shin-I T."/>
            <person name="Minakuchi Y."/>
            <person name="Ohishi K."/>
            <person name="Motoyama A."/>
            <person name="Aizu T."/>
            <person name="Enomoto A."/>
            <person name="Kondo K."/>
            <person name="Tanaka S."/>
            <person name="Hara Y."/>
            <person name="Koshikawa S."/>
            <person name="Sagara H."/>
            <person name="Miura T."/>
            <person name="Yokobori S."/>
            <person name="Miyagawa K."/>
            <person name="Suzuki Y."/>
            <person name="Kubo T."/>
            <person name="Oyama M."/>
            <person name="Kohara Y."/>
            <person name="Fujiyama A."/>
            <person name="Arakawa K."/>
            <person name="Katayama T."/>
            <person name="Toyoda A."/>
            <person name="Kunieda T."/>
        </authorList>
    </citation>
    <scope>NUCLEOTIDE SEQUENCE [LARGE SCALE GENOMIC DNA]</scope>
    <source>
        <strain evidence="2 3">YOKOZUNA-1</strain>
    </source>
</reference>
<keyword evidence="1" id="KW-0732">Signal</keyword>
<dbReference type="Proteomes" id="UP000186922">
    <property type="component" value="Unassembled WGS sequence"/>
</dbReference>
<accession>A0A1D1W3N8</accession>
<feature type="signal peptide" evidence="1">
    <location>
        <begin position="1"/>
        <end position="22"/>
    </location>
</feature>
<keyword evidence="3" id="KW-1185">Reference proteome</keyword>
<sequence length="413" mass="45953">MKVLVVVLACLAVGSWLKCAEACQGHDAPCQGDNCCGGMYCQKNDLSWAEGRCYYRPGDEGVSSNSTSFSAPSLPISSCDPSVGQVCLPNACEKTRCQLMDDAKCLADRCGCEARFFKWNDKLKVFQDYSRMCHVSNHFAEVQRFIKEDLQSDEAQAEAKDVVELYRTFNSLTVEILLDIGRYLQDVAKSDPSEKNLAKLRQVLNILQALQGPTSRRAIVAEDSVGIPLQDWNRHRHRHHHRHHHRHRHGRPDKVVVKKWFRDSEDTQGDTGVLVEKTSAKFVKKLAGGAAEAVGGSAVGAAINDEEVRARAWLSVLRKGWKIAKELLDDETTGWDSAAEAKTEEGSPYGTISKVAKKLISERGKFASEIKSGKVAISDRNVRDKFSTMADSLDPKAISIRVKWTKDTENDQQ</sequence>
<gene>
    <name evidence="2" type="primary">RvY_16685-1</name>
    <name evidence="2" type="synonym">RvY_16685.1</name>
    <name evidence="2" type="ORF">RvY_16685</name>
</gene>
<protein>
    <submittedName>
        <fullName evidence="2">Uncharacterized protein</fullName>
    </submittedName>
</protein>
<proteinExistence type="predicted"/>
<dbReference type="EMBL" id="BDGG01000014">
    <property type="protein sequence ID" value="GAV06748.1"/>
    <property type="molecule type" value="Genomic_DNA"/>
</dbReference>
<evidence type="ECO:0000256" key="1">
    <source>
        <dbReference type="SAM" id="SignalP"/>
    </source>
</evidence>
<feature type="chain" id="PRO_5008899184" evidence="1">
    <location>
        <begin position="23"/>
        <end position="413"/>
    </location>
</feature>
<organism evidence="2 3">
    <name type="scientific">Ramazzottius varieornatus</name>
    <name type="common">Water bear</name>
    <name type="synonym">Tardigrade</name>
    <dbReference type="NCBI Taxonomy" id="947166"/>
    <lineage>
        <taxon>Eukaryota</taxon>
        <taxon>Metazoa</taxon>
        <taxon>Ecdysozoa</taxon>
        <taxon>Tardigrada</taxon>
        <taxon>Eutardigrada</taxon>
        <taxon>Parachela</taxon>
        <taxon>Hypsibioidea</taxon>
        <taxon>Ramazzottiidae</taxon>
        <taxon>Ramazzottius</taxon>
    </lineage>
</organism>
<dbReference type="AlphaFoldDB" id="A0A1D1W3N8"/>